<evidence type="ECO:0000256" key="10">
    <source>
        <dbReference type="SAM" id="Phobius"/>
    </source>
</evidence>
<name>A0A9P0FFW0_BRAAE</name>
<dbReference type="InterPro" id="IPR004117">
    <property type="entry name" value="7tm6_olfct_rcpt"/>
</dbReference>
<organism evidence="11 12">
    <name type="scientific">Brassicogethes aeneus</name>
    <name type="common">Rape pollen beetle</name>
    <name type="synonym">Meligethes aeneus</name>
    <dbReference type="NCBI Taxonomy" id="1431903"/>
    <lineage>
        <taxon>Eukaryota</taxon>
        <taxon>Metazoa</taxon>
        <taxon>Ecdysozoa</taxon>
        <taxon>Arthropoda</taxon>
        <taxon>Hexapoda</taxon>
        <taxon>Insecta</taxon>
        <taxon>Pterygota</taxon>
        <taxon>Neoptera</taxon>
        <taxon>Endopterygota</taxon>
        <taxon>Coleoptera</taxon>
        <taxon>Polyphaga</taxon>
        <taxon>Cucujiformia</taxon>
        <taxon>Nitidulidae</taxon>
        <taxon>Meligethinae</taxon>
        <taxon>Brassicogethes</taxon>
    </lineage>
</organism>
<dbReference type="OrthoDB" id="7677057at2759"/>
<feature type="transmembrane region" description="Helical" evidence="10">
    <location>
        <begin position="193"/>
        <end position="217"/>
    </location>
</feature>
<dbReference type="AlphaFoldDB" id="A0A9P0FFW0"/>
<dbReference type="GO" id="GO:0007165">
    <property type="term" value="P:signal transduction"/>
    <property type="evidence" value="ECO:0007669"/>
    <property type="project" value="UniProtKB-KW"/>
</dbReference>
<evidence type="ECO:0000256" key="3">
    <source>
        <dbReference type="ARBA" id="ARBA00022606"/>
    </source>
</evidence>
<keyword evidence="6 10" id="KW-1133">Transmembrane helix</keyword>
<feature type="transmembrane region" description="Helical" evidence="10">
    <location>
        <begin position="464"/>
        <end position="488"/>
    </location>
</feature>
<dbReference type="GO" id="GO:0004984">
    <property type="term" value="F:olfactory receptor activity"/>
    <property type="evidence" value="ECO:0007669"/>
    <property type="project" value="InterPro"/>
</dbReference>
<feature type="transmembrane region" description="Helical" evidence="10">
    <location>
        <begin position="38"/>
        <end position="60"/>
    </location>
</feature>
<evidence type="ECO:0000256" key="6">
    <source>
        <dbReference type="ARBA" id="ARBA00022989"/>
    </source>
</evidence>
<proteinExistence type="predicted"/>
<evidence type="ECO:0000256" key="2">
    <source>
        <dbReference type="ARBA" id="ARBA00022475"/>
    </source>
</evidence>
<evidence type="ECO:0000256" key="5">
    <source>
        <dbReference type="ARBA" id="ARBA00022725"/>
    </source>
</evidence>
<evidence type="ECO:0000256" key="8">
    <source>
        <dbReference type="ARBA" id="ARBA00023170"/>
    </source>
</evidence>
<protein>
    <submittedName>
        <fullName evidence="11">Uncharacterized protein</fullName>
    </submittedName>
</protein>
<dbReference type="GO" id="GO:0005549">
    <property type="term" value="F:odorant binding"/>
    <property type="evidence" value="ECO:0007669"/>
    <property type="project" value="InterPro"/>
</dbReference>
<evidence type="ECO:0000313" key="12">
    <source>
        <dbReference type="Proteomes" id="UP001154078"/>
    </source>
</evidence>
<feature type="transmembrane region" description="Helical" evidence="10">
    <location>
        <begin position="309"/>
        <end position="331"/>
    </location>
</feature>
<reference evidence="11" key="1">
    <citation type="submission" date="2021-12" db="EMBL/GenBank/DDBJ databases">
        <authorList>
            <person name="King R."/>
        </authorList>
    </citation>
    <scope>NUCLEOTIDE SEQUENCE</scope>
</reference>
<evidence type="ECO:0000256" key="7">
    <source>
        <dbReference type="ARBA" id="ARBA00023136"/>
    </source>
</evidence>
<dbReference type="PANTHER" id="PTHR21137:SF3">
    <property type="entry name" value="ODORANT RECEPTOR 30A-RELATED"/>
    <property type="match status" value="1"/>
</dbReference>
<dbReference type="EMBL" id="OV121135">
    <property type="protein sequence ID" value="CAH0554632.1"/>
    <property type="molecule type" value="Genomic_DNA"/>
</dbReference>
<keyword evidence="3" id="KW-0716">Sensory transduction</keyword>
<dbReference type="PANTHER" id="PTHR21137">
    <property type="entry name" value="ODORANT RECEPTOR"/>
    <property type="match status" value="1"/>
</dbReference>
<accession>A0A9P0FFW0</accession>
<dbReference type="GO" id="GO:0005886">
    <property type="term" value="C:plasma membrane"/>
    <property type="evidence" value="ECO:0007669"/>
    <property type="project" value="UniProtKB-SubCell"/>
</dbReference>
<keyword evidence="12" id="KW-1185">Reference proteome</keyword>
<evidence type="ECO:0000256" key="4">
    <source>
        <dbReference type="ARBA" id="ARBA00022692"/>
    </source>
</evidence>
<comment type="subcellular location">
    <subcellularLocation>
        <location evidence="1">Cell membrane</location>
        <topology evidence="1">Multi-pass membrane protein</topology>
    </subcellularLocation>
</comment>
<keyword evidence="9" id="KW-0807">Transducer</keyword>
<sequence>MIKLCVKHDVFLSKIKDEAIVRIRNNYIFKAKLCMKPFINYTPFLGMVFLLSNFLEYYVFWNEEKAKNMVRQLPYYSYLPFDTNEHYLWGFACNVFFVYFAIILYVSNDVMLISVLFFMSVKLQILQNFLRNLGKYAGNIRQIHGELTEDQAVFVTIRLCIMEHQNIMKLVTEINSNIKFVLLLEFFTNSLQLAANLLTIMDLEIGAIFFFVLLYLVQKVAEIMVLHYAADEIKSQSLNLSTAICDSNYYNYNKKSKDCLRLMLLFGAIQRMIKLCVKDDLFLSKIKDEAIVRIRKKNIFKAKLFMKPFLYYTPFLGMVFILSNFLEYYVFWNEEKATNMVRRLPYYSYLPFDTNEHYLWCLACHFICAYYAIALFISSDILLISFLFFMSVKLQILQNFLRNLSKYAGNIRQIHGELTEGQAVFVAIRLCIIEHQNIMKLVTEVNSNIKFVLFLEFFTNSMQLAANLLAIMDLEIGAIFFFVLLYLFQRVAEIMILHYSADEIKSQSLNLSEAICDSNYYNYNKKSKDCLRLMLLCLNPFKHVSIDCLFPRSPAYITFELVILAATVLTYTQFMQVATCHQSCRHRYGDVPTQSQAALYAPAIPAVSAKLMYPTHCSPLKKLEFCSF</sequence>
<evidence type="ECO:0000256" key="1">
    <source>
        <dbReference type="ARBA" id="ARBA00004651"/>
    </source>
</evidence>
<evidence type="ECO:0000313" key="11">
    <source>
        <dbReference type="EMBL" id="CAH0554632.1"/>
    </source>
</evidence>
<dbReference type="Proteomes" id="UP001154078">
    <property type="component" value="Chromosome 4"/>
</dbReference>
<keyword evidence="5" id="KW-0552">Olfaction</keyword>
<dbReference type="Pfam" id="PF02949">
    <property type="entry name" value="7tm_6"/>
    <property type="match status" value="2"/>
</dbReference>
<keyword evidence="2" id="KW-1003">Cell membrane</keyword>
<keyword evidence="8" id="KW-0675">Receptor</keyword>
<evidence type="ECO:0000256" key="9">
    <source>
        <dbReference type="ARBA" id="ARBA00023224"/>
    </source>
</evidence>
<keyword evidence="4 10" id="KW-0812">Transmembrane</keyword>
<gene>
    <name evidence="11" type="ORF">MELIAE_LOCUS6174</name>
</gene>
<keyword evidence="7 10" id="KW-0472">Membrane</keyword>